<dbReference type="InterPro" id="IPR021133">
    <property type="entry name" value="HEAT_type_2"/>
</dbReference>
<dbReference type="FunFam" id="1.10.510.10:FF:000722">
    <property type="entry name" value="Protein kinase family protein / WD-40 repeat family protein"/>
    <property type="match status" value="1"/>
</dbReference>
<keyword evidence="4" id="KW-0808">Transferase</keyword>
<keyword evidence="6" id="KW-0547">Nucleotide-binding</keyword>
<dbReference type="SUPFAM" id="SSF48371">
    <property type="entry name" value="ARM repeat"/>
    <property type="match status" value="1"/>
</dbReference>
<evidence type="ECO:0000256" key="8">
    <source>
        <dbReference type="ARBA" id="ARBA00022840"/>
    </source>
</evidence>
<evidence type="ECO:0000256" key="5">
    <source>
        <dbReference type="ARBA" id="ARBA00022737"/>
    </source>
</evidence>
<dbReference type="Gene3D" id="1.10.510.10">
    <property type="entry name" value="Transferase(Phosphotransferase) domain 1"/>
    <property type="match status" value="1"/>
</dbReference>
<dbReference type="CDD" id="cd13980">
    <property type="entry name" value="STKc_Vps15"/>
    <property type="match status" value="1"/>
</dbReference>
<evidence type="ECO:0000256" key="9">
    <source>
        <dbReference type="PROSITE-ProRule" id="PRU00103"/>
    </source>
</evidence>
<dbReference type="PANTHER" id="PTHR17583:SF0">
    <property type="entry name" value="PHOSPHOINOSITIDE 3-KINASE REGULATORY SUBUNIT 4"/>
    <property type="match status" value="1"/>
</dbReference>
<dbReference type="FunFam" id="1.25.10.10:FF:000370">
    <property type="entry name" value="phosphoinositide 3-kinase regulatory subunit 4-like"/>
    <property type="match status" value="1"/>
</dbReference>
<dbReference type="Gene3D" id="2.130.10.10">
    <property type="entry name" value="YVTN repeat-like/Quinoprotein amine dehydrogenase"/>
    <property type="match status" value="3"/>
</dbReference>
<dbReference type="PANTHER" id="PTHR17583">
    <property type="entry name" value="PHOSPHOINOSITIDE 3-KINASE REGULATORY SUBUNIT 4"/>
    <property type="match status" value="1"/>
</dbReference>
<sequence length="1552" mass="174390">MGNKIARTTQASATEYYLHDLPSSYNLVLKEVLGRGRFLKSIQCKHDEGLVLVKVYFKRGDFIDLREYERRLAQIRDIFSNLDHPHVWPFQFWLETDKAAYLLRQYFFNNLQDRLSTRPFLSLVEKKWLAFQLLYAVKQSHEHGVCHGDIKCENVLVTSWNWLYLADFASFKPTYIPHDDPSDFSFFFDTGGRRRCYLAPERFYEHGAEMQVAQDAPLKPSMDIFAVGCVIAELFLEGQPLFELSQLLAYRRRQCDPSQHLEKIPDSGIRKMILHMIQLDPESRNSADSYLQNYAGVLFPSYFSPFLHNFYSLLNPLNSDARVLICQTYFQEILRQMMGNQESEENGPGMESSSNDRSQLLQMDAKQNFNQADESLSQGAQKEKGSIHDRFDLLGDVSTLLRDVKHKDRHSNVKAMPDNVAASVYSQNQKQCSMQSPGELIQTISNIFKRSHHPFLKKITTTYLSSLMSDYDNQSDTFGMPFLPLPQDVMSCEGMVLISSFLCSCIRNVKLPFMRRGAVLILKSCSLYIDDEDRLQRILPYVIALLSDPAAIVRCAALETLCDILSLVRDFPPSDAKIFPEYILPMLSMIPDDPEESVRICYANNISKLALTAYGFLMHSVSLTEAGVLNETNLYQKLSTLDIMTSGQPKSLTNNAQLAQLRKYIAEVIQELVMGPKQTPNIRRALLQDIDNLCWFFGQRQSNDFLLPILPAFLNDRDEQLRAVFYGQIIYVCIFVGQRSVEEYLLPYIEQALNDITEAVIVNSLDCLAMLCRSAFLRKRILLEIIERVFPLLCYPSEWVRKSAVTFIVACSESLGAVDSYVFLVPFIRPFLRRQPASLASEKSLASCLKPPVSRELYYQVVENSRSSDMLERQRKIWYNTSSQSKQLEAVDLLQKTAMELDPVKCWSDGLNDNQRHTFISGTMHPMCAMDSDDNEGKSKAMGSLIKDSSSLSDTHDFVASEKLHFSGFMSPHISCTNSFIDKSPEGIPLYYFKVENERTAGTAPVASDSSLQYNSLGFSSSSLPWMDPLNKSFCLANSVPDLKPVSGSIHVGNGPTQLRRVAHEVEDRETDQTGCDNNKFREMGVSGAMKGSSLVMEDNSTSTEGTELSCFAWPSTVPDSGWRPRGVLVAHLQEHRSAVNDIYLSMDQNFFVSASEDSTVKIWDCKKLEKDISFRSRLTYSLGGSRALCVTVLQDSSQVVVGASDGMIHVFSVDHISRGLGNDVEKYSGISDVEKSGVGEGAVLSLLNYSSDGVGRKMILYSTQNGGINLWDTRMSSSAWNTRVSPGDGYISSLVADPCGNWFVSGSSRGVLMLWDLRFFIPVNSWKYSLECPIERMCLFVPPPGTPLSAVTRPLVYVAAGCNEVSLWNAENGSCHQVFKVANNDSDADYSESPWALARTSSKTNNNLDVKRNINSIYNIEELNKPSSRLPGIRALLPLPGGDLLTGGTDLKIRRWDHCSPNQTYCVCGPSVEGARNDDFYETKSSFGVQVVQETEKRPLATRLTRKAIIAAAVADSAGCHRDSILSLASVKLNQRLLISSSRDGAIKVWK</sequence>
<organism evidence="12 13">
    <name type="scientific">Forsythia ovata</name>
    <dbReference type="NCBI Taxonomy" id="205694"/>
    <lineage>
        <taxon>Eukaryota</taxon>
        <taxon>Viridiplantae</taxon>
        <taxon>Streptophyta</taxon>
        <taxon>Embryophyta</taxon>
        <taxon>Tracheophyta</taxon>
        <taxon>Spermatophyta</taxon>
        <taxon>Magnoliopsida</taxon>
        <taxon>eudicotyledons</taxon>
        <taxon>Gunneridae</taxon>
        <taxon>Pentapetalae</taxon>
        <taxon>asterids</taxon>
        <taxon>lamiids</taxon>
        <taxon>Lamiales</taxon>
        <taxon>Oleaceae</taxon>
        <taxon>Forsythieae</taxon>
        <taxon>Forsythia</taxon>
    </lineage>
</organism>
<dbReference type="InterPro" id="IPR055231">
    <property type="entry name" value="2AA_helical"/>
</dbReference>
<dbReference type="PROSITE" id="PS50294">
    <property type="entry name" value="WD_REPEATS_REGION"/>
    <property type="match status" value="2"/>
</dbReference>
<keyword evidence="7 12" id="KW-0418">Kinase</keyword>
<dbReference type="PROSITE" id="PS50011">
    <property type="entry name" value="PROTEIN_KINASE_DOM"/>
    <property type="match status" value="1"/>
</dbReference>
<dbReference type="Proteomes" id="UP001604277">
    <property type="component" value="Unassembled WGS sequence"/>
</dbReference>
<keyword evidence="5" id="KW-0677">Repeat</keyword>
<dbReference type="InterPro" id="IPR011009">
    <property type="entry name" value="Kinase-like_dom_sf"/>
</dbReference>
<name>A0ABD1SJR0_9LAMI</name>
<dbReference type="EC" id="2.7.11.1" evidence="1"/>
<evidence type="ECO:0000259" key="11">
    <source>
        <dbReference type="PROSITE" id="PS50011"/>
    </source>
</evidence>
<evidence type="ECO:0000313" key="12">
    <source>
        <dbReference type="EMBL" id="KAL2500957.1"/>
    </source>
</evidence>
<dbReference type="SMART" id="SM00320">
    <property type="entry name" value="WD40"/>
    <property type="match status" value="5"/>
</dbReference>
<proteinExistence type="predicted"/>
<dbReference type="FunFam" id="1.25.10.10:FF:000209">
    <property type="entry name" value="Protein kinase family protein / WD-40 repeat family protein"/>
    <property type="match status" value="1"/>
</dbReference>
<dbReference type="PROSITE" id="PS50082">
    <property type="entry name" value="WD_REPEATS_2"/>
    <property type="match status" value="2"/>
</dbReference>
<dbReference type="GO" id="GO:0005524">
    <property type="term" value="F:ATP binding"/>
    <property type="evidence" value="ECO:0007669"/>
    <property type="project" value="UniProtKB-KW"/>
</dbReference>
<dbReference type="InterPro" id="IPR036322">
    <property type="entry name" value="WD40_repeat_dom_sf"/>
</dbReference>
<comment type="caution">
    <text evidence="12">The sequence shown here is derived from an EMBL/GenBank/DDBJ whole genome shotgun (WGS) entry which is preliminary data.</text>
</comment>
<evidence type="ECO:0000256" key="7">
    <source>
        <dbReference type="ARBA" id="ARBA00022777"/>
    </source>
</evidence>
<gene>
    <name evidence="12" type="ORF">Fot_34805</name>
</gene>
<evidence type="ECO:0000256" key="4">
    <source>
        <dbReference type="ARBA" id="ARBA00022679"/>
    </source>
</evidence>
<dbReference type="InterPro" id="IPR000719">
    <property type="entry name" value="Prot_kinase_dom"/>
</dbReference>
<dbReference type="SUPFAM" id="SSF50978">
    <property type="entry name" value="WD40 repeat-like"/>
    <property type="match status" value="1"/>
</dbReference>
<dbReference type="Pfam" id="PF22956">
    <property type="entry name" value="VPS15-like_hel"/>
    <property type="match status" value="1"/>
</dbReference>
<evidence type="ECO:0000313" key="13">
    <source>
        <dbReference type="Proteomes" id="UP001604277"/>
    </source>
</evidence>
<feature type="repeat" description="WD" evidence="10">
    <location>
        <begin position="1133"/>
        <end position="1165"/>
    </location>
</feature>
<evidence type="ECO:0000256" key="6">
    <source>
        <dbReference type="ARBA" id="ARBA00022741"/>
    </source>
</evidence>
<evidence type="ECO:0000256" key="2">
    <source>
        <dbReference type="ARBA" id="ARBA00022527"/>
    </source>
</evidence>
<dbReference type="SUPFAM" id="SSF56112">
    <property type="entry name" value="Protein kinase-like (PK-like)"/>
    <property type="match status" value="1"/>
</dbReference>
<dbReference type="Gene3D" id="1.25.10.10">
    <property type="entry name" value="Leucine-rich Repeat Variant"/>
    <property type="match status" value="2"/>
</dbReference>
<feature type="domain" description="Protein kinase" evidence="11">
    <location>
        <begin position="27"/>
        <end position="307"/>
    </location>
</feature>
<dbReference type="InterPro" id="IPR008271">
    <property type="entry name" value="Ser/Thr_kinase_AS"/>
</dbReference>
<dbReference type="PROSITE" id="PS00108">
    <property type="entry name" value="PROTEIN_KINASE_ST"/>
    <property type="match status" value="1"/>
</dbReference>
<dbReference type="InterPro" id="IPR045162">
    <property type="entry name" value="Vps15-like"/>
</dbReference>
<evidence type="ECO:0000256" key="3">
    <source>
        <dbReference type="ARBA" id="ARBA00022574"/>
    </source>
</evidence>
<evidence type="ECO:0000256" key="10">
    <source>
        <dbReference type="PROSITE-ProRule" id="PRU00221"/>
    </source>
</evidence>
<keyword evidence="13" id="KW-1185">Reference proteome</keyword>
<dbReference type="InterPro" id="IPR015943">
    <property type="entry name" value="WD40/YVTN_repeat-like_dom_sf"/>
</dbReference>
<dbReference type="GO" id="GO:0004674">
    <property type="term" value="F:protein serine/threonine kinase activity"/>
    <property type="evidence" value="ECO:0007669"/>
    <property type="project" value="UniProtKB-KW"/>
</dbReference>
<dbReference type="InterPro" id="IPR001680">
    <property type="entry name" value="WD40_rpt"/>
</dbReference>
<dbReference type="InterPro" id="IPR016024">
    <property type="entry name" value="ARM-type_fold"/>
</dbReference>
<reference evidence="13" key="1">
    <citation type="submission" date="2024-07" db="EMBL/GenBank/DDBJ databases">
        <title>Two chromosome-level genome assemblies of Korean endemic species Abeliophyllum distichum and Forsythia ovata (Oleaceae).</title>
        <authorList>
            <person name="Jang H."/>
        </authorList>
    </citation>
    <scope>NUCLEOTIDE SEQUENCE [LARGE SCALE GENOMIC DNA]</scope>
</reference>
<dbReference type="PROSITE" id="PS50077">
    <property type="entry name" value="HEAT_REPEAT"/>
    <property type="match status" value="1"/>
</dbReference>
<feature type="repeat" description="HEAT" evidence="9">
    <location>
        <begin position="538"/>
        <end position="570"/>
    </location>
</feature>
<dbReference type="SMART" id="SM00220">
    <property type="entry name" value="S_TKc"/>
    <property type="match status" value="1"/>
</dbReference>
<keyword evidence="3 10" id="KW-0853">WD repeat</keyword>
<accession>A0ABD1SJR0</accession>
<dbReference type="Pfam" id="PF00069">
    <property type="entry name" value="Pkinase"/>
    <property type="match status" value="1"/>
</dbReference>
<protein>
    <recommendedName>
        <fullName evidence="1">non-specific serine/threonine protein kinase</fullName>
        <ecNumber evidence="1">2.7.11.1</ecNumber>
    </recommendedName>
</protein>
<keyword evidence="8" id="KW-0067">ATP-binding</keyword>
<evidence type="ECO:0000256" key="1">
    <source>
        <dbReference type="ARBA" id="ARBA00012513"/>
    </source>
</evidence>
<feature type="repeat" description="WD" evidence="10">
    <location>
        <begin position="1519"/>
        <end position="1552"/>
    </location>
</feature>
<dbReference type="InterPro" id="IPR011989">
    <property type="entry name" value="ARM-like"/>
</dbReference>
<dbReference type="Pfam" id="PF00400">
    <property type="entry name" value="WD40"/>
    <property type="match status" value="3"/>
</dbReference>
<keyword evidence="2" id="KW-0723">Serine/threonine-protein kinase</keyword>
<dbReference type="EMBL" id="JBFOLJ010000010">
    <property type="protein sequence ID" value="KAL2500957.1"/>
    <property type="molecule type" value="Genomic_DNA"/>
</dbReference>